<comment type="caution">
    <text evidence="1">The sequence shown here is derived from an EMBL/GenBank/DDBJ whole genome shotgun (WGS) entry which is preliminary data.</text>
</comment>
<proteinExistence type="predicted"/>
<reference evidence="2" key="1">
    <citation type="submission" date="2017-01" db="EMBL/GenBank/DDBJ databases">
        <title>Genome Analysis of Deinococcus marmoris KOPRI26562.</title>
        <authorList>
            <person name="Kim J.H."/>
            <person name="Oh H.-M."/>
        </authorList>
    </citation>
    <scope>NUCLEOTIDE SEQUENCE [LARGE SCALE GENOMIC DNA]</scope>
    <source>
        <strain evidence="2">PAMC 26633</strain>
    </source>
</reference>
<evidence type="ECO:0000313" key="1">
    <source>
        <dbReference type="EMBL" id="OXC80057.1"/>
    </source>
</evidence>
<sequence length="83" mass="8674">MATTLTSDQLGILVLRVMSFKCGVTAGNCALLAGITPSWIGTGRSLNEFEAGILYGIQSGWLVTTGGGFCLTDEGFDLARAEQ</sequence>
<dbReference type="EMBL" id="MTHB01000027">
    <property type="protein sequence ID" value="OXC80057.1"/>
    <property type="molecule type" value="Genomic_DNA"/>
</dbReference>
<dbReference type="AlphaFoldDB" id="A0A226XAU5"/>
<dbReference type="Proteomes" id="UP000214720">
    <property type="component" value="Unassembled WGS sequence"/>
</dbReference>
<evidence type="ECO:0000313" key="2">
    <source>
        <dbReference type="Proteomes" id="UP000214720"/>
    </source>
</evidence>
<protein>
    <submittedName>
        <fullName evidence="1">Uncharacterized protein</fullName>
    </submittedName>
</protein>
<gene>
    <name evidence="1" type="ORF">BSU04_04495</name>
</gene>
<accession>A0A226XAU5</accession>
<dbReference type="RefSeq" id="WP_144021114.1">
    <property type="nucleotide sequence ID" value="NZ_MTHB01000027.1"/>
</dbReference>
<organism evidence="1 2">
    <name type="scientific">Caballeronia sordidicola</name>
    <name type="common">Burkholderia sordidicola</name>
    <dbReference type="NCBI Taxonomy" id="196367"/>
    <lineage>
        <taxon>Bacteria</taxon>
        <taxon>Pseudomonadati</taxon>
        <taxon>Pseudomonadota</taxon>
        <taxon>Betaproteobacteria</taxon>
        <taxon>Burkholderiales</taxon>
        <taxon>Burkholderiaceae</taxon>
        <taxon>Caballeronia</taxon>
    </lineage>
</organism>
<name>A0A226XAU5_CABSO</name>